<accession>A3QCB0</accession>
<dbReference type="Proteomes" id="UP000001558">
    <property type="component" value="Chromosome"/>
</dbReference>
<feature type="transmembrane region" description="Helical" evidence="1">
    <location>
        <begin position="101"/>
        <end position="119"/>
    </location>
</feature>
<feature type="transmembrane region" description="Helical" evidence="1">
    <location>
        <begin position="6"/>
        <end position="29"/>
    </location>
</feature>
<keyword evidence="1" id="KW-1133">Transmembrane helix</keyword>
<dbReference type="eggNOG" id="ENOG5033AD4">
    <property type="taxonomic scope" value="Bacteria"/>
</dbReference>
<gene>
    <name evidence="2" type="ordered locus">Shew_1238</name>
</gene>
<evidence type="ECO:0008006" key="4">
    <source>
        <dbReference type="Google" id="ProtNLM"/>
    </source>
</evidence>
<evidence type="ECO:0000313" key="2">
    <source>
        <dbReference type="EMBL" id="ABO23108.1"/>
    </source>
</evidence>
<organism evidence="2 3">
    <name type="scientific">Shewanella loihica (strain ATCC BAA-1088 / PV-4)</name>
    <dbReference type="NCBI Taxonomy" id="323850"/>
    <lineage>
        <taxon>Bacteria</taxon>
        <taxon>Pseudomonadati</taxon>
        <taxon>Pseudomonadota</taxon>
        <taxon>Gammaproteobacteria</taxon>
        <taxon>Alteromonadales</taxon>
        <taxon>Shewanellaceae</taxon>
        <taxon>Shewanella</taxon>
    </lineage>
</organism>
<dbReference type="OrthoDB" id="6271873at2"/>
<dbReference type="AlphaFoldDB" id="A3QCB0"/>
<dbReference type="InterPro" id="IPR021762">
    <property type="entry name" value="DUF3325"/>
</dbReference>
<sequence length="120" mass="12860" precursor="true">MNLSIGLSLCLALCLSLCLAFIAFGALALAMFSHFKSCFKRPPTQRQQRALTLTGWASLALSFLALLGQYEPAYATILLFGVMSAAALMVILLLSYQAKRLPASLAVAALLALVDFSLFV</sequence>
<proteinExistence type="predicted"/>
<keyword evidence="1" id="KW-0472">Membrane</keyword>
<evidence type="ECO:0000313" key="3">
    <source>
        <dbReference type="Proteomes" id="UP000001558"/>
    </source>
</evidence>
<dbReference type="Pfam" id="PF11804">
    <property type="entry name" value="DUF3325"/>
    <property type="match status" value="1"/>
</dbReference>
<name>A3QCB0_SHELP</name>
<dbReference type="KEGG" id="slo:Shew_1238"/>
<evidence type="ECO:0000256" key="1">
    <source>
        <dbReference type="SAM" id="Phobius"/>
    </source>
</evidence>
<protein>
    <recommendedName>
        <fullName evidence="4">Iron uptake protein</fullName>
    </recommendedName>
</protein>
<reference evidence="2 3" key="1">
    <citation type="submission" date="2007-03" db="EMBL/GenBank/DDBJ databases">
        <title>Complete sequence of Shewanella loihica PV-4.</title>
        <authorList>
            <consortium name="US DOE Joint Genome Institute"/>
            <person name="Copeland A."/>
            <person name="Lucas S."/>
            <person name="Lapidus A."/>
            <person name="Barry K."/>
            <person name="Detter J.C."/>
            <person name="Glavina del Rio T."/>
            <person name="Hammon N."/>
            <person name="Israni S."/>
            <person name="Dalin E."/>
            <person name="Tice H."/>
            <person name="Pitluck S."/>
            <person name="Chain P."/>
            <person name="Malfatti S."/>
            <person name="Shin M."/>
            <person name="Vergez L."/>
            <person name="Schmutz J."/>
            <person name="Larimer F."/>
            <person name="Land M."/>
            <person name="Hauser L."/>
            <person name="Kyrpides N."/>
            <person name="Mikhailova N."/>
            <person name="Romine M.F."/>
            <person name="Serres G."/>
            <person name="Fredrickson J."/>
            <person name="Tiedje J."/>
            <person name="Richardson P."/>
        </authorList>
    </citation>
    <scope>NUCLEOTIDE SEQUENCE [LARGE SCALE GENOMIC DNA]</scope>
    <source>
        <strain evidence="3">ATCC BAA-1088 / PV-4</strain>
    </source>
</reference>
<dbReference type="RefSeq" id="WP_011865040.1">
    <property type="nucleotide sequence ID" value="NC_009092.1"/>
</dbReference>
<dbReference type="HOGENOM" id="CLU_144870_2_0_6"/>
<dbReference type="STRING" id="323850.Shew_1238"/>
<keyword evidence="3" id="KW-1185">Reference proteome</keyword>
<keyword evidence="1" id="KW-0812">Transmembrane</keyword>
<dbReference type="EMBL" id="CP000606">
    <property type="protein sequence ID" value="ABO23108.1"/>
    <property type="molecule type" value="Genomic_DNA"/>
</dbReference>
<feature type="transmembrane region" description="Helical" evidence="1">
    <location>
        <begin position="73"/>
        <end position="94"/>
    </location>
</feature>